<organism evidence="5 6">
    <name type="scientific">Brevibacillus nitrificans</name>
    <dbReference type="NCBI Taxonomy" id="651560"/>
    <lineage>
        <taxon>Bacteria</taxon>
        <taxon>Bacillati</taxon>
        <taxon>Bacillota</taxon>
        <taxon>Bacilli</taxon>
        <taxon>Bacillales</taxon>
        <taxon>Paenibacillaceae</taxon>
        <taxon>Brevibacillus</taxon>
    </lineage>
</organism>
<dbReference type="GO" id="GO:0016020">
    <property type="term" value="C:membrane"/>
    <property type="evidence" value="ECO:0007669"/>
    <property type="project" value="InterPro"/>
</dbReference>
<dbReference type="RefSeq" id="WP_122925325.1">
    <property type="nucleotide sequence ID" value="NZ_RHHU01000012.1"/>
</dbReference>
<dbReference type="GO" id="GO:0005525">
    <property type="term" value="F:GTP binding"/>
    <property type="evidence" value="ECO:0007669"/>
    <property type="project" value="UniProtKB-KW"/>
</dbReference>
<gene>
    <name evidence="5" type="ORF">EDM59_20530</name>
</gene>
<dbReference type="InterPro" id="IPR051515">
    <property type="entry name" value="IRG"/>
</dbReference>
<dbReference type="PANTHER" id="PTHR32341:SF10">
    <property type="entry name" value="INTERFERON-INDUCIBLE GTPASE 5"/>
    <property type="match status" value="1"/>
</dbReference>
<keyword evidence="5" id="KW-0067">ATP-binding</keyword>
<keyword evidence="6" id="KW-1185">Reference proteome</keyword>
<evidence type="ECO:0000256" key="2">
    <source>
        <dbReference type="ARBA" id="ARBA00022801"/>
    </source>
</evidence>
<dbReference type="SUPFAM" id="SSF52540">
    <property type="entry name" value="P-loop containing nucleoside triphosphate hydrolases"/>
    <property type="match status" value="1"/>
</dbReference>
<accession>A0A3M8D386</accession>
<keyword evidence="1" id="KW-0547">Nucleotide-binding</keyword>
<keyword evidence="3" id="KW-0342">GTP-binding</keyword>
<evidence type="ECO:0000313" key="5">
    <source>
        <dbReference type="EMBL" id="RNB82540.1"/>
    </source>
</evidence>
<dbReference type="PROSITE" id="PS51716">
    <property type="entry name" value="G_IRG"/>
    <property type="match status" value="1"/>
</dbReference>
<dbReference type="AlphaFoldDB" id="A0A3M8D386"/>
<sequence length="349" mass="38978">MSIYKDVENLREELEKDQKDKVKVALFGQPGAGKSSLINKIIGENKAQTGQSTDVTVEALEYEHEDLVLVDLPGYGTSKFPKDRWEQEFQPEQYDLFLCVFSGKFHSADTELFKQLKNRGKVCLFVRNKHDDIWEDGKTLEQLEAEIVADVQKQVGSREAVHFVSCRRGTGLDQLSESIQHALEPSRREKYIRSAKAYTLKHLEAKKESAKRLIYKYAGLAAANGLNPVPGVDISVDLGVMLVLFNKLRDSYGLSENKINNLTPTLLPIGKKVLDIATKEGILLLLKRFAGQQASKQISKYIPFVGQAIAATIGFALTKYAGEAYLNDCHELAMKILEEELALKGATVN</sequence>
<dbReference type="Proteomes" id="UP000269573">
    <property type="component" value="Unassembled WGS sequence"/>
</dbReference>
<proteinExistence type="predicted"/>
<keyword evidence="2" id="KW-0378">Hydrolase</keyword>
<dbReference type="GO" id="GO:0016787">
    <property type="term" value="F:hydrolase activity"/>
    <property type="evidence" value="ECO:0007669"/>
    <property type="project" value="UniProtKB-KW"/>
</dbReference>
<evidence type="ECO:0000313" key="6">
    <source>
        <dbReference type="Proteomes" id="UP000269573"/>
    </source>
</evidence>
<dbReference type="Pfam" id="PF05049">
    <property type="entry name" value="IIGP"/>
    <property type="match status" value="1"/>
</dbReference>
<evidence type="ECO:0000256" key="1">
    <source>
        <dbReference type="ARBA" id="ARBA00022741"/>
    </source>
</evidence>
<protein>
    <submittedName>
        <fullName evidence="5">ATP-binding cassette domain-containing protein</fullName>
    </submittedName>
</protein>
<reference evidence="5 6" key="1">
    <citation type="submission" date="2018-10" db="EMBL/GenBank/DDBJ databases">
        <title>Phylogenomics of Brevibacillus.</title>
        <authorList>
            <person name="Dunlap C."/>
        </authorList>
    </citation>
    <scope>NUCLEOTIDE SEQUENCE [LARGE SCALE GENOMIC DNA]</scope>
    <source>
        <strain evidence="5 6">JCM 15774</strain>
    </source>
</reference>
<dbReference type="InterPro" id="IPR027417">
    <property type="entry name" value="P-loop_NTPase"/>
</dbReference>
<evidence type="ECO:0000256" key="3">
    <source>
        <dbReference type="ARBA" id="ARBA00023134"/>
    </source>
</evidence>
<dbReference type="GO" id="GO:0005524">
    <property type="term" value="F:ATP binding"/>
    <property type="evidence" value="ECO:0007669"/>
    <property type="project" value="UniProtKB-KW"/>
</dbReference>
<name>A0A3M8D386_9BACL</name>
<dbReference type="CDD" id="cd00882">
    <property type="entry name" value="Ras_like_GTPase"/>
    <property type="match status" value="1"/>
</dbReference>
<dbReference type="Gene3D" id="3.40.50.300">
    <property type="entry name" value="P-loop containing nucleotide triphosphate hydrolases"/>
    <property type="match status" value="1"/>
</dbReference>
<dbReference type="EMBL" id="RHHU01000012">
    <property type="protein sequence ID" value="RNB82540.1"/>
    <property type="molecule type" value="Genomic_DNA"/>
</dbReference>
<evidence type="ECO:0000259" key="4">
    <source>
        <dbReference type="PROSITE" id="PS51716"/>
    </source>
</evidence>
<dbReference type="InterPro" id="IPR007743">
    <property type="entry name" value="Immunity-related_GTPase-like"/>
</dbReference>
<dbReference type="InterPro" id="IPR030385">
    <property type="entry name" value="G_IRG_dom"/>
</dbReference>
<feature type="domain" description="IRG-type G" evidence="4">
    <location>
        <begin position="20"/>
        <end position="195"/>
    </location>
</feature>
<dbReference type="PANTHER" id="PTHR32341">
    <property type="entry name" value="INTERFERON-INDUCIBLE GTPASE"/>
    <property type="match status" value="1"/>
</dbReference>
<comment type="caution">
    <text evidence="5">The sequence shown here is derived from an EMBL/GenBank/DDBJ whole genome shotgun (WGS) entry which is preliminary data.</text>
</comment>